<reference evidence="3 4" key="1">
    <citation type="submission" date="2020-07" db="EMBL/GenBank/DDBJ databases">
        <title>Streptomyces isolated from Indian soil.</title>
        <authorList>
            <person name="Mandal S."/>
            <person name="Maiti P.K."/>
        </authorList>
    </citation>
    <scope>NUCLEOTIDE SEQUENCE [LARGE SCALE GENOMIC DNA]</scope>
    <source>
        <strain evidence="3 4">PSKA54</strain>
    </source>
</reference>
<dbReference type="GO" id="GO:0004674">
    <property type="term" value="F:protein serine/threonine kinase activity"/>
    <property type="evidence" value="ECO:0007669"/>
    <property type="project" value="UniProtKB-KW"/>
</dbReference>
<organism evidence="3 4">
    <name type="scientific">Streptomyces himalayensis subsp. aureolus</name>
    <dbReference type="NCBI Taxonomy" id="2758039"/>
    <lineage>
        <taxon>Bacteria</taxon>
        <taxon>Bacillati</taxon>
        <taxon>Actinomycetota</taxon>
        <taxon>Actinomycetes</taxon>
        <taxon>Kitasatosporales</taxon>
        <taxon>Streptomycetaceae</taxon>
        <taxon>Streptomyces</taxon>
        <taxon>Streptomyces himalayensis</taxon>
    </lineage>
</organism>
<dbReference type="PANTHER" id="PTHR35526:SF3">
    <property type="entry name" value="ANTI-SIGMA-F FACTOR RSBW"/>
    <property type="match status" value="1"/>
</dbReference>
<evidence type="ECO:0000313" key="4">
    <source>
        <dbReference type="Proteomes" id="UP000586976"/>
    </source>
</evidence>
<gene>
    <name evidence="3" type="ORF">H1V43_08910</name>
</gene>
<dbReference type="InterPro" id="IPR050267">
    <property type="entry name" value="Anti-sigma-factor_SerPK"/>
</dbReference>
<evidence type="ECO:0000313" key="3">
    <source>
        <dbReference type="EMBL" id="MBA4861505.1"/>
    </source>
</evidence>
<comment type="caution">
    <text evidence="3">The sequence shown here is derived from an EMBL/GenBank/DDBJ whole genome shotgun (WGS) entry which is preliminary data.</text>
</comment>
<evidence type="ECO:0000256" key="1">
    <source>
        <dbReference type="ARBA" id="ARBA00022527"/>
    </source>
</evidence>
<dbReference type="Pfam" id="PF13581">
    <property type="entry name" value="HATPase_c_2"/>
    <property type="match status" value="1"/>
</dbReference>
<keyword evidence="3" id="KW-0547">Nucleotide-binding</keyword>
<dbReference type="EMBL" id="JACEQY010000006">
    <property type="protein sequence ID" value="MBA4861505.1"/>
    <property type="molecule type" value="Genomic_DNA"/>
</dbReference>
<name>A0A7W2CZ31_9ACTN</name>
<dbReference type="CDD" id="cd16936">
    <property type="entry name" value="HATPase_RsbW-like"/>
    <property type="match status" value="1"/>
</dbReference>
<keyword evidence="1" id="KW-0418">Kinase</keyword>
<protein>
    <submittedName>
        <fullName evidence="3">ATP-binding protein</fullName>
    </submittedName>
</protein>
<accession>A0A7W2CZ31</accession>
<evidence type="ECO:0000259" key="2">
    <source>
        <dbReference type="Pfam" id="PF13581"/>
    </source>
</evidence>
<sequence>MPTPVLLPLRHFTDHQVTLRLHYSPDRLAHVRRIVAALLSHWGLDDLVDDGVLVATELVGNVRHTENPSYELTLRRSESDLLIEVKDFGRTLPAIRTGPPDPDTSRDSGRGLPLVSALSAACGVTPLLDGKTVWAALQAGPQGNARMGDSAHRTFEVLSKS</sequence>
<dbReference type="GO" id="GO:0005524">
    <property type="term" value="F:ATP binding"/>
    <property type="evidence" value="ECO:0007669"/>
    <property type="project" value="UniProtKB-KW"/>
</dbReference>
<keyword evidence="1" id="KW-0723">Serine/threonine-protein kinase</keyword>
<feature type="domain" description="Histidine kinase/HSP90-like ATPase" evidence="2">
    <location>
        <begin position="24"/>
        <end position="134"/>
    </location>
</feature>
<dbReference type="InterPro" id="IPR036890">
    <property type="entry name" value="HATPase_C_sf"/>
</dbReference>
<dbReference type="Gene3D" id="3.30.565.10">
    <property type="entry name" value="Histidine kinase-like ATPase, C-terminal domain"/>
    <property type="match status" value="1"/>
</dbReference>
<dbReference type="InterPro" id="IPR003594">
    <property type="entry name" value="HATPase_dom"/>
</dbReference>
<dbReference type="Proteomes" id="UP000586976">
    <property type="component" value="Unassembled WGS sequence"/>
</dbReference>
<keyword evidence="4" id="KW-1185">Reference proteome</keyword>
<dbReference type="RefSeq" id="WP_181863471.1">
    <property type="nucleotide sequence ID" value="NZ_JACEQY010000006.1"/>
</dbReference>
<proteinExistence type="predicted"/>
<keyword evidence="1" id="KW-0808">Transferase</keyword>
<dbReference type="AlphaFoldDB" id="A0A7W2CZ31"/>
<dbReference type="PANTHER" id="PTHR35526">
    <property type="entry name" value="ANTI-SIGMA-F FACTOR RSBW-RELATED"/>
    <property type="match status" value="1"/>
</dbReference>
<keyword evidence="3" id="KW-0067">ATP-binding</keyword>
<dbReference type="SUPFAM" id="SSF55874">
    <property type="entry name" value="ATPase domain of HSP90 chaperone/DNA topoisomerase II/histidine kinase"/>
    <property type="match status" value="1"/>
</dbReference>